<dbReference type="Proteomes" id="UP000321204">
    <property type="component" value="Chromosome"/>
</dbReference>
<evidence type="ECO:0008006" key="3">
    <source>
        <dbReference type="Google" id="ProtNLM"/>
    </source>
</evidence>
<accession>A0A5B8UJ14</accession>
<keyword evidence="2" id="KW-1185">Reference proteome</keyword>
<name>A0A5B8UJ14_9BACT</name>
<dbReference type="RefSeq" id="WP_146787874.1">
    <property type="nucleotide sequence ID" value="NZ_BAABIO010000003.1"/>
</dbReference>
<evidence type="ECO:0000313" key="1">
    <source>
        <dbReference type="EMBL" id="QEC56674.1"/>
    </source>
</evidence>
<dbReference type="EMBL" id="CP042433">
    <property type="protein sequence ID" value="QEC56674.1"/>
    <property type="molecule type" value="Genomic_DNA"/>
</dbReference>
<reference evidence="1 2" key="1">
    <citation type="journal article" date="2015" name="Int. J. Syst. Evol. Microbiol.">
        <title>Flavisolibacter ginsenosidimutans sp. nov., with ginsenoside-converting activity isolated from soil used for cultivating ginseng.</title>
        <authorList>
            <person name="Zhao Y."/>
            <person name="Liu Q."/>
            <person name="Kang M.S."/>
            <person name="Jin F."/>
            <person name="Yu H."/>
            <person name="Im W.T."/>
        </authorList>
    </citation>
    <scope>NUCLEOTIDE SEQUENCE [LARGE SCALE GENOMIC DNA]</scope>
    <source>
        <strain evidence="1 2">Gsoil 636</strain>
    </source>
</reference>
<gene>
    <name evidence="1" type="ORF">FSB75_12465</name>
</gene>
<dbReference type="KEGG" id="fgg:FSB75_12465"/>
<protein>
    <recommendedName>
        <fullName evidence="3">Lipocalin-like domain-containing protein</fullName>
    </recommendedName>
</protein>
<proteinExistence type="predicted"/>
<dbReference type="AlphaFoldDB" id="A0A5B8UJ14"/>
<organism evidence="1 2">
    <name type="scientific">Flavisolibacter ginsenosidimutans</name>
    <dbReference type="NCBI Taxonomy" id="661481"/>
    <lineage>
        <taxon>Bacteria</taxon>
        <taxon>Pseudomonadati</taxon>
        <taxon>Bacteroidota</taxon>
        <taxon>Chitinophagia</taxon>
        <taxon>Chitinophagales</taxon>
        <taxon>Chitinophagaceae</taxon>
        <taxon>Flavisolibacter</taxon>
    </lineage>
</organism>
<dbReference type="OrthoDB" id="673130at2"/>
<sequence length="142" mass="15632">MKPLFLAVATIVFGFGSKAQCEKVLHLSSSKTDYLNDSNAIQKSKDENTVVDITKTTITIIPNGNANDALSGKIEEISCDWPVPFKQGKTVIKTVLYDASGDDKNATITIEAKDGKVFLLAEAKERPDQKIRLVVNKFEEKQ</sequence>
<evidence type="ECO:0000313" key="2">
    <source>
        <dbReference type="Proteomes" id="UP000321204"/>
    </source>
</evidence>